<evidence type="ECO:0000313" key="1">
    <source>
        <dbReference type="EMBL" id="KAI9914794.1"/>
    </source>
</evidence>
<keyword evidence="2" id="KW-1185">Reference proteome</keyword>
<protein>
    <submittedName>
        <fullName evidence="1">Uncharacterized protein</fullName>
    </submittedName>
</protein>
<accession>A0ACC0W9N2</accession>
<proteinExistence type="predicted"/>
<dbReference type="Proteomes" id="UP001163321">
    <property type="component" value="Chromosome 3"/>
</dbReference>
<evidence type="ECO:0000313" key="2">
    <source>
        <dbReference type="Proteomes" id="UP001163321"/>
    </source>
</evidence>
<organism evidence="1 2">
    <name type="scientific">Peronosclerospora sorghi</name>
    <dbReference type="NCBI Taxonomy" id="230839"/>
    <lineage>
        <taxon>Eukaryota</taxon>
        <taxon>Sar</taxon>
        <taxon>Stramenopiles</taxon>
        <taxon>Oomycota</taxon>
        <taxon>Peronosporomycetes</taxon>
        <taxon>Peronosporales</taxon>
        <taxon>Peronosporaceae</taxon>
        <taxon>Peronosclerospora</taxon>
    </lineage>
</organism>
<comment type="caution">
    <text evidence="1">The sequence shown here is derived from an EMBL/GenBank/DDBJ whole genome shotgun (WGS) entry which is preliminary data.</text>
</comment>
<reference evidence="1 2" key="1">
    <citation type="journal article" date="2022" name="bioRxiv">
        <title>The genome of the oomycete Peronosclerospora sorghi, a cosmopolitan pathogen of maize and sorghum, is inflated with dispersed pseudogenes.</title>
        <authorList>
            <person name="Fletcher K."/>
            <person name="Martin F."/>
            <person name="Isakeit T."/>
            <person name="Cavanaugh K."/>
            <person name="Magill C."/>
            <person name="Michelmore R."/>
        </authorList>
    </citation>
    <scope>NUCLEOTIDE SEQUENCE [LARGE SCALE GENOMIC DNA]</scope>
    <source>
        <strain evidence="1">P6</strain>
    </source>
</reference>
<sequence length="86" mass="9151">MWKRTGVRQARYTGRHSGGNGTGNKKRGGRGGGHASANSEGRNLTQGQKSLDKHVANPSGETGAPTAPRLCRKCGEPGHFRRKCPL</sequence>
<name>A0ACC0W9N2_9STRA</name>
<dbReference type="EMBL" id="CM047582">
    <property type="protein sequence ID" value="KAI9914794.1"/>
    <property type="molecule type" value="Genomic_DNA"/>
</dbReference>
<gene>
    <name evidence="1" type="ORF">PsorP6_007786</name>
</gene>